<dbReference type="PANTHER" id="PTHR47529:SF1">
    <property type="entry name" value="PERIPLASMIC CHAPERONE PPID"/>
    <property type="match status" value="1"/>
</dbReference>
<dbReference type="PATRIC" id="fig|742159.3.peg.4622"/>
<keyword evidence="5 13" id="KW-1133">Transmembrane helix</keyword>
<evidence type="ECO:0000256" key="2">
    <source>
        <dbReference type="ARBA" id="ARBA00022475"/>
    </source>
</evidence>
<dbReference type="Gene3D" id="3.10.50.40">
    <property type="match status" value="1"/>
</dbReference>
<comment type="subcellular location">
    <subcellularLocation>
        <location evidence="1">Cell inner membrane</location>
        <topology evidence="1">Single-pass type II membrane protein</topology>
        <orientation evidence="1">Periplasmic side</orientation>
    </subcellularLocation>
</comment>
<dbReference type="HOGENOM" id="CLU_023843_1_2_4"/>
<evidence type="ECO:0000256" key="4">
    <source>
        <dbReference type="ARBA" id="ARBA00022692"/>
    </source>
</evidence>
<keyword evidence="4 13" id="KW-0812">Transmembrane</keyword>
<accession>D4XDT9</accession>
<dbReference type="PANTHER" id="PTHR47529">
    <property type="entry name" value="PEPTIDYL-PROLYL CIS-TRANS ISOMERASE D"/>
    <property type="match status" value="1"/>
</dbReference>
<proteinExistence type="inferred from homology"/>
<reference evidence="16" key="1">
    <citation type="submission" date="2010-03" db="EMBL/GenBank/DDBJ databases">
        <title>Complete sequence of Mobiluncus curtisii ATCC 43063.</title>
        <authorList>
            <person name="Muzny D."/>
            <person name="Qin X."/>
            <person name="Deng J."/>
            <person name="Jiang H."/>
            <person name="Liu Y."/>
            <person name="Qu J."/>
            <person name="Song X.-Z."/>
            <person name="Zhang L."/>
            <person name="Thornton R."/>
            <person name="Coyle M."/>
            <person name="Francisco L."/>
            <person name="Jackson L."/>
            <person name="Javaid M."/>
            <person name="Korchina V."/>
            <person name="Kovar C."/>
            <person name="Mata R."/>
            <person name="Mathew T."/>
            <person name="Ngo R."/>
            <person name="Nguyen L."/>
            <person name="Nguyen N."/>
            <person name="Okwuonu G."/>
            <person name="Ongeri F."/>
            <person name="Pham C."/>
            <person name="Simmons D."/>
            <person name="Wilczek-Boney K."/>
            <person name="Hale W."/>
            <person name="Jakkamsetti A."/>
            <person name="Pham P."/>
            <person name="Ruth R."/>
            <person name="San Lucas F."/>
            <person name="Warren J."/>
            <person name="Zhang J."/>
            <person name="Zhao Z."/>
            <person name="Zhou C."/>
            <person name="Zhu D."/>
            <person name="Lee S."/>
            <person name="Bess C."/>
            <person name="Blankenburg K."/>
            <person name="Forbes L."/>
            <person name="Fu Q."/>
            <person name="Gubbala S."/>
            <person name="Hirani K."/>
            <person name="Jayaseelan J.C."/>
            <person name="Lara F."/>
            <person name="Munidasa M."/>
            <person name="Palculict T."/>
            <person name="Patil S."/>
            <person name="Pu L.-L."/>
            <person name="Saada N."/>
            <person name="Tang L."/>
            <person name="Weissenberger G."/>
            <person name="Zhu Y."/>
            <person name="Hemphill L."/>
            <person name="Shang Y."/>
            <person name="Youmans B."/>
            <person name="Ayvaz T."/>
            <person name="Ross M."/>
            <person name="Santibanez J."/>
            <person name="Aqrawi P."/>
            <person name="Gross S."/>
            <person name="Joshi V."/>
            <person name="Fowler G."/>
            <person name="Nazareth L."/>
            <person name="Reid J."/>
            <person name="Worley K."/>
            <person name="Petrosino J."/>
            <person name="Highlander S."/>
            <person name="Gibbs R."/>
            <person name="Gibbs R."/>
        </authorList>
    </citation>
    <scope>NUCLEOTIDE SEQUENCE [LARGE SCALE GENOMIC DNA]</scope>
    <source>
        <strain evidence="16">ATCC 43553</strain>
    </source>
</reference>
<keyword evidence="8 12" id="KW-0413">Isomerase</keyword>
<dbReference type="PROSITE" id="PS50198">
    <property type="entry name" value="PPIC_PPIASE_2"/>
    <property type="match status" value="1"/>
</dbReference>
<evidence type="ECO:0000313" key="15">
    <source>
        <dbReference type="EMBL" id="EFF75023.1"/>
    </source>
</evidence>
<feature type="transmembrane region" description="Helical" evidence="13">
    <location>
        <begin position="44"/>
        <end position="62"/>
    </location>
</feature>
<feature type="domain" description="PpiC" evidence="14">
    <location>
        <begin position="295"/>
        <end position="398"/>
    </location>
</feature>
<dbReference type="InterPro" id="IPR023058">
    <property type="entry name" value="PPIase_PpiC_CS"/>
</dbReference>
<dbReference type="InterPro" id="IPR000297">
    <property type="entry name" value="PPIase_PpiC"/>
</dbReference>
<evidence type="ECO:0000313" key="16">
    <source>
        <dbReference type="Proteomes" id="UP000004510"/>
    </source>
</evidence>
<organism evidence="15 16">
    <name type="scientific">Achromobacter piechaudii ATCC 43553</name>
    <dbReference type="NCBI Taxonomy" id="742159"/>
    <lineage>
        <taxon>Bacteria</taxon>
        <taxon>Pseudomonadati</taxon>
        <taxon>Pseudomonadota</taxon>
        <taxon>Betaproteobacteria</taxon>
        <taxon>Burkholderiales</taxon>
        <taxon>Alcaligenaceae</taxon>
        <taxon>Achromobacter</taxon>
    </lineage>
</organism>
<evidence type="ECO:0000256" key="1">
    <source>
        <dbReference type="ARBA" id="ARBA00004382"/>
    </source>
</evidence>
<dbReference type="AlphaFoldDB" id="D4XDT9"/>
<dbReference type="InterPro" id="IPR052029">
    <property type="entry name" value="PpiD_chaperone"/>
</dbReference>
<dbReference type="GO" id="GO:0005886">
    <property type="term" value="C:plasma membrane"/>
    <property type="evidence" value="ECO:0007669"/>
    <property type="project" value="UniProtKB-SubCell"/>
</dbReference>
<keyword evidence="12" id="KW-0697">Rotamase</keyword>
<dbReference type="InterPro" id="IPR027304">
    <property type="entry name" value="Trigger_fact/SurA_dom_sf"/>
</dbReference>
<keyword evidence="3" id="KW-0997">Cell inner membrane</keyword>
<dbReference type="Proteomes" id="UP000004510">
    <property type="component" value="Unassembled WGS sequence"/>
</dbReference>
<sequence length="684" mass="74115">MGIGRIKFALFFAFSCGFGWTPPERGNRDSMFEFIRSHRRWMQLILLLLIVPSFFLVGIQGYDSFMRKEPELATVAGQPISRAEFDQAHRNQLEQMRQRQGARFDPAVSDTPALREGLLNQLINQRLLANVAVDNRFNVSDETLRNTIAAIPEVQDNGRFSPERYRQVLAAQGMSPTSFEAGLRRDLAVGRVLDPVGQSARAPAEVVASLESALTQQRTVQLRRFAAEDYRSQVTVSPADIQAWYDANKQQLQIPEQVQVQYLVLDEAAATQGIQVKDEDLASYYEQNKNRFGQPERRRASHIMIELAPGASEEARKAARAKAEDLAKQAAADPSKFAELATKNSQDAGSASKGGDLGWLAPGMLSGPLEKAIFGQAKDQVSGVVESPAGLHIVKVTEIQPAAIKPLAEVKDQITSEVRKQLAAVHFSEMASQLNKQVYDQRDSLQPAADAVGLKLRTASGVTREGLLPADKVGPGSAADSPDAELLDNPRVRQALFSGEVLREKQNSGVIELSPAVMLAVRVANVEPAHVPVLEKVSDSIRARLLQERSAEAAKKAGEAALAADKANPAAAPEGFSPAVVISRQDPKDLPQPVVDAAMRLPASPLPGYTGVQSGADYTLVRLEKVEAGTVDASAKDRLAQQLSGGLGQAEIEALLKMLREQYKVQVLPSAAEVIRGDQPQAAG</sequence>
<comment type="caution">
    <text evidence="15">The sequence shown here is derived from an EMBL/GenBank/DDBJ whole genome shotgun (WGS) entry which is preliminary data.</text>
</comment>
<keyword evidence="7" id="KW-0143">Chaperone</keyword>
<name>D4XDT9_9BURK</name>
<evidence type="ECO:0000256" key="3">
    <source>
        <dbReference type="ARBA" id="ARBA00022519"/>
    </source>
</evidence>
<dbReference type="Pfam" id="PF13624">
    <property type="entry name" value="SurA_N_3"/>
    <property type="match status" value="1"/>
</dbReference>
<evidence type="ECO:0000256" key="11">
    <source>
        <dbReference type="ARBA" id="ARBA00042775"/>
    </source>
</evidence>
<keyword evidence="2" id="KW-1003">Cell membrane</keyword>
<keyword evidence="6 13" id="KW-0472">Membrane</keyword>
<dbReference type="PROSITE" id="PS01096">
    <property type="entry name" value="PPIC_PPIASE_1"/>
    <property type="match status" value="1"/>
</dbReference>
<evidence type="ECO:0000256" key="12">
    <source>
        <dbReference type="PROSITE-ProRule" id="PRU00278"/>
    </source>
</evidence>
<evidence type="ECO:0000256" key="8">
    <source>
        <dbReference type="ARBA" id="ARBA00023235"/>
    </source>
</evidence>
<evidence type="ECO:0000256" key="7">
    <source>
        <dbReference type="ARBA" id="ARBA00023186"/>
    </source>
</evidence>
<dbReference type="Gene3D" id="1.10.4030.10">
    <property type="entry name" value="Porin chaperone SurA, peptide-binding domain"/>
    <property type="match status" value="1"/>
</dbReference>
<dbReference type="SUPFAM" id="SSF54534">
    <property type="entry name" value="FKBP-like"/>
    <property type="match status" value="1"/>
</dbReference>
<dbReference type="SUPFAM" id="SSF109998">
    <property type="entry name" value="Triger factor/SurA peptide-binding domain-like"/>
    <property type="match status" value="1"/>
</dbReference>
<dbReference type="eggNOG" id="COG0760">
    <property type="taxonomic scope" value="Bacteria"/>
</dbReference>
<evidence type="ECO:0000256" key="10">
    <source>
        <dbReference type="ARBA" id="ARBA00040743"/>
    </source>
</evidence>
<evidence type="ECO:0000256" key="5">
    <source>
        <dbReference type="ARBA" id="ARBA00022989"/>
    </source>
</evidence>
<dbReference type="GO" id="GO:0003755">
    <property type="term" value="F:peptidyl-prolyl cis-trans isomerase activity"/>
    <property type="evidence" value="ECO:0007669"/>
    <property type="project" value="UniProtKB-KW"/>
</dbReference>
<evidence type="ECO:0000256" key="6">
    <source>
        <dbReference type="ARBA" id="ARBA00023136"/>
    </source>
</evidence>
<dbReference type="EMBL" id="ADMS01000081">
    <property type="protein sequence ID" value="EFF75023.1"/>
    <property type="molecule type" value="Genomic_DNA"/>
</dbReference>
<comment type="similarity">
    <text evidence="9">Belongs to the PpiD chaperone family.</text>
</comment>
<evidence type="ECO:0000256" key="9">
    <source>
        <dbReference type="ARBA" id="ARBA00038408"/>
    </source>
</evidence>
<dbReference type="Pfam" id="PF00639">
    <property type="entry name" value="Rotamase"/>
    <property type="match status" value="1"/>
</dbReference>
<evidence type="ECO:0000256" key="13">
    <source>
        <dbReference type="SAM" id="Phobius"/>
    </source>
</evidence>
<protein>
    <recommendedName>
        <fullName evidence="10">Periplasmic chaperone PpiD</fullName>
    </recommendedName>
    <alternativeName>
        <fullName evidence="11">Periplasmic folding chaperone</fullName>
    </alternativeName>
</protein>
<dbReference type="InterPro" id="IPR046357">
    <property type="entry name" value="PPIase_dom_sf"/>
</dbReference>
<gene>
    <name evidence="15" type="primary">ppiD</name>
    <name evidence="15" type="ORF">HMPREF0004_3636</name>
</gene>
<evidence type="ECO:0000259" key="14">
    <source>
        <dbReference type="PROSITE" id="PS50198"/>
    </source>
</evidence>